<organism evidence="1 2">
    <name type="scientific">Noviherbaspirillum cavernae</name>
    <dbReference type="NCBI Taxonomy" id="2320862"/>
    <lineage>
        <taxon>Bacteria</taxon>
        <taxon>Pseudomonadati</taxon>
        <taxon>Pseudomonadota</taxon>
        <taxon>Betaproteobacteria</taxon>
        <taxon>Burkholderiales</taxon>
        <taxon>Oxalobacteraceae</taxon>
        <taxon>Noviherbaspirillum</taxon>
    </lineage>
</organism>
<comment type="caution">
    <text evidence="1">The sequence shown here is derived from an EMBL/GenBank/DDBJ whole genome shotgun (WGS) entry which is preliminary data.</text>
</comment>
<gene>
    <name evidence="1" type="ORF">D3870_00725</name>
</gene>
<keyword evidence="2" id="KW-1185">Reference proteome</keyword>
<dbReference type="AlphaFoldDB" id="A0A418WX28"/>
<proteinExistence type="predicted"/>
<name>A0A418WX28_9BURK</name>
<evidence type="ECO:0000313" key="2">
    <source>
        <dbReference type="Proteomes" id="UP000285190"/>
    </source>
</evidence>
<dbReference type="EMBL" id="QYUN01000002">
    <property type="protein sequence ID" value="RJG04737.1"/>
    <property type="molecule type" value="Genomic_DNA"/>
</dbReference>
<sequence length="97" mass="11046">MHRMKSSHKKSACELAASSMKALRFHIFPITSHHACRNRATVMFLHLRHSIRPRMRSAFALVSVQLRFANLSPAVFLTHHHCAEIGVSFHAAVPNRH</sequence>
<protein>
    <submittedName>
        <fullName evidence="1">Uncharacterized protein</fullName>
    </submittedName>
</protein>
<evidence type="ECO:0000313" key="1">
    <source>
        <dbReference type="EMBL" id="RJG04737.1"/>
    </source>
</evidence>
<reference evidence="1 2" key="1">
    <citation type="submission" date="2018-09" db="EMBL/GenBank/DDBJ databases">
        <authorList>
            <person name="Zhu H."/>
        </authorList>
    </citation>
    <scope>NUCLEOTIDE SEQUENCE [LARGE SCALE GENOMIC DNA]</scope>
    <source>
        <strain evidence="1 2">K2R10-39</strain>
    </source>
</reference>
<accession>A0A418WX28</accession>
<dbReference type="Proteomes" id="UP000285190">
    <property type="component" value="Unassembled WGS sequence"/>
</dbReference>